<evidence type="ECO:0000313" key="2">
    <source>
        <dbReference type="Proteomes" id="UP001198901"/>
    </source>
</evidence>
<proteinExistence type="predicted"/>
<protein>
    <submittedName>
        <fullName evidence="1">Uncharacterized protein</fullName>
    </submittedName>
</protein>
<dbReference type="Proteomes" id="UP001198901">
    <property type="component" value="Unassembled WGS sequence"/>
</dbReference>
<dbReference type="EMBL" id="JAIUJR010000006">
    <property type="protein sequence ID" value="MCA0132954.1"/>
    <property type="molecule type" value="Genomic_DNA"/>
</dbReference>
<name>A0ABS7XU92_9FLAO</name>
<dbReference type="RefSeq" id="WP_224529003.1">
    <property type="nucleotide sequence ID" value="NZ_JAIUJR010000006.1"/>
</dbReference>
<comment type="caution">
    <text evidence="1">The sequence shown here is derived from an EMBL/GenBank/DDBJ whole genome shotgun (WGS) entry which is preliminary data.</text>
</comment>
<keyword evidence="2" id="KW-1185">Reference proteome</keyword>
<accession>A0ABS7XU92</accession>
<evidence type="ECO:0000313" key="1">
    <source>
        <dbReference type="EMBL" id="MCA0132954.1"/>
    </source>
</evidence>
<organism evidence="1 2">
    <name type="scientific">Winogradskyella alexanderae</name>
    <dbReference type="NCBI Taxonomy" id="2877123"/>
    <lineage>
        <taxon>Bacteria</taxon>
        <taxon>Pseudomonadati</taxon>
        <taxon>Bacteroidota</taxon>
        <taxon>Flavobacteriia</taxon>
        <taxon>Flavobacteriales</taxon>
        <taxon>Flavobacteriaceae</taxon>
        <taxon>Winogradskyella</taxon>
    </lineage>
</organism>
<sequence length="77" mass="9040">MYRLQQEIGEVQVNKAIQNFIYDWRSYTGLLKNSTNRYPTSIDLLEYLRSVTPEHQQSITHELFEETSGNSTSLNKN</sequence>
<reference evidence="2" key="1">
    <citation type="submission" date="2023-07" db="EMBL/GenBank/DDBJ databases">
        <authorList>
            <person name="Yue Y."/>
        </authorList>
    </citation>
    <scope>NUCLEOTIDE SEQUENCE [LARGE SCALE GENOMIC DNA]</scope>
    <source>
        <strain evidence="2">D23</strain>
    </source>
</reference>
<gene>
    <name evidence="1" type="ORF">LBU54_10205</name>
</gene>